<dbReference type="Proteomes" id="UP000702425">
    <property type="component" value="Unassembled WGS sequence"/>
</dbReference>
<dbReference type="RefSeq" id="WP_339382841.1">
    <property type="nucleotide sequence ID" value="NZ_CAWPPK010000246.1"/>
</dbReference>
<reference evidence="1 2" key="1">
    <citation type="journal article" date="2020" name="Sci. Rep.">
        <title>A novel cyanobacterial geosmin producer, revising GeoA distribution and dispersion patterns in Bacteria.</title>
        <authorList>
            <person name="Churro C."/>
            <person name="Semedo-Aguiar A.P."/>
            <person name="Silva A.D."/>
            <person name="Pereira-Leal J.B."/>
            <person name="Leite R.B."/>
        </authorList>
    </citation>
    <scope>NUCLEOTIDE SEQUENCE [LARGE SCALE GENOMIC DNA]</scope>
    <source>
        <strain evidence="1 2">IPMA8</strain>
    </source>
</reference>
<gene>
    <name evidence="1" type="ORF">E5S67_02298</name>
</gene>
<proteinExistence type="predicted"/>
<organism evidence="1 2">
    <name type="scientific">Microcoleus asticus IPMA8</name>
    <dbReference type="NCBI Taxonomy" id="2563858"/>
    <lineage>
        <taxon>Bacteria</taxon>
        <taxon>Bacillati</taxon>
        <taxon>Cyanobacteriota</taxon>
        <taxon>Cyanophyceae</taxon>
        <taxon>Oscillatoriophycideae</taxon>
        <taxon>Oscillatoriales</taxon>
        <taxon>Microcoleaceae</taxon>
        <taxon>Microcoleus</taxon>
        <taxon>Microcoleus asticus</taxon>
    </lineage>
</organism>
<sequence length="79" mass="8837">MQLKALQIPSGRSIMKTINFPIRNAGNCQENPLAFISGDIIHILYPNGEVEARTAEQVDRHQTKNPLDKCLVWGCIGDF</sequence>
<dbReference type="EMBL" id="SRRZ01000034">
    <property type="protein sequence ID" value="NQE34571.1"/>
    <property type="molecule type" value="Genomic_DNA"/>
</dbReference>
<keyword evidence="2" id="KW-1185">Reference proteome</keyword>
<accession>A0ABX2CVY2</accession>
<protein>
    <submittedName>
        <fullName evidence="1">Uncharacterized protein</fullName>
    </submittedName>
</protein>
<evidence type="ECO:0000313" key="2">
    <source>
        <dbReference type="Proteomes" id="UP000702425"/>
    </source>
</evidence>
<evidence type="ECO:0000313" key="1">
    <source>
        <dbReference type="EMBL" id="NQE34571.1"/>
    </source>
</evidence>
<comment type="caution">
    <text evidence="1">The sequence shown here is derived from an EMBL/GenBank/DDBJ whole genome shotgun (WGS) entry which is preliminary data.</text>
</comment>
<name>A0ABX2CVY2_9CYAN</name>